<feature type="transmembrane region" description="Helical" evidence="2">
    <location>
        <begin position="229"/>
        <end position="253"/>
    </location>
</feature>
<comment type="caution">
    <text evidence="3">The sequence shown here is derived from an EMBL/GenBank/DDBJ whole genome shotgun (WGS) entry which is preliminary data.</text>
</comment>
<feature type="compositionally biased region" description="Polar residues" evidence="1">
    <location>
        <begin position="24"/>
        <end position="34"/>
    </location>
</feature>
<feature type="region of interest" description="Disordered" evidence="1">
    <location>
        <begin position="23"/>
        <end position="44"/>
    </location>
</feature>
<organism evidence="3 4">
    <name type="scientific">Reticulomyxa filosa</name>
    <dbReference type="NCBI Taxonomy" id="46433"/>
    <lineage>
        <taxon>Eukaryota</taxon>
        <taxon>Sar</taxon>
        <taxon>Rhizaria</taxon>
        <taxon>Retaria</taxon>
        <taxon>Foraminifera</taxon>
        <taxon>Monothalamids</taxon>
        <taxon>Reticulomyxidae</taxon>
        <taxon>Reticulomyxa</taxon>
    </lineage>
</organism>
<keyword evidence="4" id="KW-1185">Reference proteome</keyword>
<dbReference type="Proteomes" id="UP000023152">
    <property type="component" value="Unassembled WGS sequence"/>
</dbReference>
<sequence>KTKSICDTVVIKPVQESACLDEPNATTTISSPQPHLSKDLLDSLPNDHDTHLKRFFENMSTAIDDHAYAVSATGDSNDSGNEDDDYQIVQPYSPVTKSVTGMDEVQTDDENEGSHIPFSITDSHVHNNNESSFNLPIGVLYTPHGGNTWRNTETTTTQVNSPSQRLFAEAFNITPSTPYSMFDLDGGDTDQYTAPTLRTLDKHRVPETTVNFAQTTNPSKRMSRNVVSVPFFCFDCIFYLFIYFIYLFVYIPINVLTYNTMFKLLSLLIDERVRMYCVVRKSWEANASKRTKQGMQGLECVGILAEK</sequence>
<evidence type="ECO:0000256" key="2">
    <source>
        <dbReference type="SAM" id="Phobius"/>
    </source>
</evidence>
<keyword evidence="2" id="KW-1133">Transmembrane helix</keyword>
<evidence type="ECO:0000313" key="3">
    <source>
        <dbReference type="EMBL" id="ETO27566.1"/>
    </source>
</evidence>
<gene>
    <name evidence="3" type="ORF">RFI_09567</name>
</gene>
<dbReference type="AlphaFoldDB" id="X6NNJ2"/>
<feature type="non-terminal residue" evidence="3">
    <location>
        <position position="1"/>
    </location>
</feature>
<evidence type="ECO:0000313" key="4">
    <source>
        <dbReference type="Proteomes" id="UP000023152"/>
    </source>
</evidence>
<proteinExistence type="predicted"/>
<keyword evidence="2" id="KW-0812">Transmembrane</keyword>
<reference evidence="3 4" key="1">
    <citation type="journal article" date="2013" name="Curr. Biol.">
        <title>The Genome of the Foraminiferan Reticulomyxa filosa.</title>
        <authorList>
            <person name="Glockner G."/>
            <person name="Hulsmann N."/>
            <person name="Schleicher M."/>
            <person name="Noegel A.A."/>
            <person name="Eichinger L."/>
            <person name="Gallinger C."/>
            <person name="Pawlowski J."/>
            <person name="Sierra R."/>
            <person name="Euteneuer U."/>
            <person name="Pillet L."/>
            <person name="Moustafa A."/>
            <person name="Platzer M."/>
            <person name="Groth M."/>
            <person name="Szafranski K."/>
            <person name="Schliwa M."/>
        </authorList>
    </citation>
    <scope>NUCLEOTIDE SEQUENCE [LARGE SCALE GENOMIC DNA]</scope>
</reference>
<accession>X6NNJ2</accession>
<name>X6NNJ2_RETFI</name>
<keyword evidence="2" id="KW-0472">Membrane</keyword>
<protein>
    <submittedName>
        <fullName evidence="3">Uncharacterized protein</fullName>
    </submittedName>
</protein>
<dbReference type="EMBL" id="ASPP01007182">
    <property type="protein sequence ID" value="ETO27566.1"/>
    <property type="molecule type" value="Genomic_DNA"/>
</dbReference>
<evidence type="ECO:0000256" key="1">
    <source>
        <dbReference type="SAM" id="MobiDB-lite"/>
    </source>
</evidence>